<dbReference type="RefSeq" id="WP_216468855.1">
    <property type="nucleotide sequence ID" value="NZ_JAHLQI010000001.1"/>
</dbReference>
<keyword evidence="1" id="KW-0812">Transmembrane</keyword>
<evidence type="ECO:0000256" key="1">
    <source>
        <dbReference type="SAM" id="Phobius"/>
    </source>
</evidence>
<name>A0ABS6ENI7_9FIRM</name>
<keyword evidence="1" id="KW-1133">Transmembrane helix</keyword>
<evidence type="ECO:0000313" key="2">
    <source>
        <dbReference type="EMBL" id="MBU5489246.1"/>
    </source>
</evidence>
<evidence type="ECO:0000313" key="3">
    <source>
        <dbReference type="Proteomes" id="UP000783588"/>
    </source>
</evidence>
<dbReference type="InterPro" id="IPR007359">
    <property type="entry name" value="SigmaE_reg_RseC_MucC"/>
</dbReference>
<accession>A0ABS6ENI7</accession>
<sequence length="133" mass="13898">MQQTATVTKLLSSNQAELTVHRQTACGHDCSKCGGCGEMVTKPITVIADNTIGADIGDTVVITGSSKQVLGLAAIVYVIPVVLFFALYAVAAVASLPIPELWGGAGFFLGIAGALLVNRHQKNKKPIYTISKL</sequence>
<reference evidence="2 3" key="1">
    <citation type="submission" date="2021-06" db="EMBL/GenBank/DDBJ databases">
        <authorList>
            <person name="Sun Q."/>
            <person name="Li D."/>
        </authorList>
    </citation>
    <scope>NUCLEOTIDE SEQUENCE [LARGE SCALE GENOMIC DNA]</scope>
    <source>
        <strain evidence="2 3">MSJd-7</strain>
    </source>
</reference>
<feature type="transmembrane region" description="Helical" evidence="1">
    <location>
        <begin position="69"/>
        <end position="95"/>
    </location>
</feature>
<comment type="caution">
    <text evidence="2">The sequence shown here is derived from an EMBL/GenBank/DDBJ whole genome shotgun (WGS) entry which is preliminary data.</text>
</comment>
<feature type="transmembrane region" description="Helical" evidence="1">
    <location>
        <begin position="101"/>
        <end position="118"/>
    </location>
</feature>
<protein>
    <submittedName>
        <fullName evidence="2">SoxR reducing system RseC family protein</fullName>
    </submittedName>
</protein>
<dbReference type="EMBL" id="JAHLQI010000001">
    <property type="protein sequence ID" value="MBU5489246.1"/>
    <property type="molecule type" value="Genomic_DNA"/>
</dbReference>
<proteinExistence type="predicted"/>
<dbReference type="PANTHER" id="PTHR35867">
    <property type="entry name" value="PROTEIN RSEC"/>
    <property type="match status" value="1"/>
</dbReference>
<keyword evidence="3" id="KW-1185">Reference proteome</keyword>
<keyword evidence="1" id="KW-0472">Membrane</keyword>
<organism evidence="2 3">
    <name type="scientific">Butyricicoccus intestinisimiae</name>
    <dbReference type="NCBI Taxonomy" id="2841509"/>
    <lineage>
        <taxon>Bacteria</taxon>
        <taxon>Bacillati</taxon>
        <taxon>Bacillota</taxon>
        <taxon>Clostridia</taxon>
        <taxon>Eubacteriales</taxon>
        <taxon>Butyricicoccaceae</taxon>
        <taxon>Butyricicoccus</taxon>
    </lineage>
</organism>
<gene>
    <name evidence="2" type="ORF">KQI75_01155</name>
</gene>
<dbReference type="PANTHER" id="PTHR35867:SF1">
    <property type="entry name" value="PROTEIN RSEC"/>
    <property type="match status" value="1"/>
</dbReference>
<dbReference type="Proteomes" id="UP000783588">
    <property type="component" value="Unassembled WGS sequence"/>
</dbReference>
<dbReference type="Pfam" id="PF04246">
    <property type="entry name" value="RseC_MucC"/>
    <property type="match status" value="1"/>
</dbReference>